<accession>A0A532V2M7</accession>
<dbReference type="InterPro" id="IPR009051">
    <property type="entry name" value="Helical_ferredxn"/>
</dbReference>
<dbReference type="InterPro" id="IPR017896">
    <property type="entry name" value="4Fe4S_Fe-S-bd"/>
</dbReference>
<dbReference type="Gene3D" id="1.10.1060.10">
    <property type="entry name" value="Alpha-helical ferredoxin"/>
    <property type="match status" value="2"/>
</dbReference>
<protein>
    <submittedName>
        <fullName evidence="5">tRNA uridine 5-carboxymethylaminomethyl modification protein</fullName>
    </submittedName>
</protein>
<dbReference type="InterPro" id="IPR028261">
    <property type="entry name" value="DPD_II"/>
</dbReference>
<dbReference type="AlphaFoldDB" id="A0A532V2M7"/>
<evidence type="ECO:0000256" key="3">
    <source>
        <dbReference type="ARBA" id="ARBA00023014"/>
    </source>
</evidence>
<dbReference type="GO" id="GO:0016491">
    <property type="term" value="F:oxidoreductase activity"/>
    <property type="evidence" value="ECO:0007669"/>
    <property type="project" value="InterPro"/>
</dbReference>
<dbReference type="PANTHER" id="PTHR42783">
    <property type="entry name" value="GLUTAMATE SYNTHASE [NADPH] SMALL CHAIN"/>
    <property type="match status" value="1"/>
</dbReference>
<keyword evidence="3" id="KW-0411">Iron-sulfur</keyword>
<dbReference type="EMBL" id="NJBO01000013">
    <property type="protein sequence ID" value="TKJ41443.1"/>
    <property type="molecule type" value="Genomic_DNA"/>
</dbReference>
<dbReference type="Pfam" id="PF12831">
    <property type="entry name" value="FAD_oxidored"/>
    <property type="match status" value="1"/>
</dbReference>
<proteinExistence type="predicted"/>
<comment type="caution">
    <text evidence="5">The sequence shown here is derived from an EMBL/GenBank/DDBJ whole genome shotgun (WGS) entry which is preliminary data.</text>
</comment>
<sequence length="1125" mass="122443">MKRPRIGVFVCHCGLNIAESVDVERVASESKAIPGVVYAKSYIYLCSEPGQDMVEETIKEEHLDGIVVANCSPSLHEKTFRNLAKRAGLNPFKVEVANIREQVSWPHLNNKEEATRKAMVVVRETVRKLAGDLELEPFQIPVTHKALIIGGGVAGIQAALDIADAGHDVYLVERTPSIGGRMLQLSETFPTLDCPQCIMTPKMTEAAQHSNIHIMACSEVEEVSGYIGNFEVKVKHRSPFIDWVKCNGCADCAEVCPVNMKSEWDEGLALRKAAYRPFEQAVPNKFTIDKQGEPPCRAACPVHLNAHGYVAAISVGKYEQALSLIRNEARFPFAGVAGRICTHPCQEACKRQEVDSNSVTIRHIKRWLADWELKEKGEASMEIEIESPSGQKVAIVGAGPGGLQAAVDLRKSGHEVTIYDAQDKPGGMLRTGIPAFRLPKDILAKECELVFKLGVKFKGNTRIGEDISLKKLIDSHDAVFLAVGAYKEGKMGIPGEDLDGVGGAIDFLASINKGETPEIGKRVAVVGGGNSAMDAARSALRLGADVTVLYRRTEKEMPAIAEEVKAAKEEGIRFMLLTNPTKFIGSGGKLKAVEVIGMKLGELDSSGRRRPIPIEGSEEVLEFDNVFLAIGEKPDLSFITEEDKIELTPWGTIAVDDETLATSNPKVFSGGDCVTGPATFIDAAGAGRKAARSINLMLEGKDFTLDRANELSRKSDLVGDKDLAYPSPLKPMPELEVADRISNFNEVELGYSEEEIIEQAKRCIHCGGCSECRLCEAACEPDAIAHDLKDWIEEISVGAIVVATGFELMPLSAMPEYGGGRFPNVINALQFERLLCASGPTAGEVRRPSDGKVPKKVAFVHCAGSRDPEHGVAYCSRVCCMYLVKQAMLYKHAVQDGEPYLFYIDIRSNGKRYEEFYARTMEEEHATFIRGKVSRLYEHDGVVTVFAEDTLTGQPIKMDADLVVAAPAMLPSKGATELASKLRLATDEYGWVSEAHPKLRAIETLTAGIFVAGVTQFPKDITDAVSQASGAAGKVLVMFSKETLEREPLIAEVDADICTGCGVCEEICPYDAPKVDPVKRKAYVNEALCEGCGACAAACPSQAVKHRNYTRTQLFAMIDEATRDY</sequence>
<name>A0A532V2M7_UNCT6</name>
<dbReference type="SUPFAM" id="SSF46548">
    <property type="entry name" value="alpha-helical ferredoxin"/>
    <property type="match status" value="2"/>
</dbReference>
<dbReference type="GO" id="GO:0051536">
    <property type="term" value="F:iron-sulfur cluster binding"/>
    <property type="evidence" value="ECO:0007669"/>
    <property type="project" value="UniProtKB-KW"/>
</dbReference>
<keyword evidence="1" id="KW-0479">Metal-binding</keyword>
<dbReference type="PRINTS" id="PR00419">
    <property type="entry name" value="ADXRDTASE"/>
</dbReference>
<dbReference type="Gene3D" id="3.30.70.20">
    <property type="match status" value="1"/>
</dbReference>
<feature type="domain" description="4Fe-4S ferredoxin-type" evidence="4">
    <location>
        <begin position="1049"/>
        <end position="1078"/>
    </location>
</feature>
<evidence type="ECO:0000313" key="5">
    <source>
        <dbReference type="EMBL" id="TKJ41443.1"/>
    </source>
</evidence>
<keyword evidence="2" id="KW-0408">Iron</keyword>
<evidence type="ECO:0000259" key="4">
    <source>
        <dbReference type="PROSITE" id="PS51379"/>
    </source>
</evidence>
<dbReference type="InterPro" id="IPR017900">
    <property type="entry name" value="4Fe4S_Fe_S_CS"/>
</dbReference>
<evidence type="ECO:0000256" key="2">
    <source>
        <dbReference type="ARBA" id="ARBA00023004"/>
    </source>
</evidence>
<dbReference type="SUPFAM" id="SSF51905">
    <property type="entry name" value="FAD/NAD(P)-binding domain"/>
    <property type="match status" value="2"/>
</dbReference>
<dbReference type="Gene3D" id="3.40.50.720">
    <property type="entry name" value="NAD(P)-binding Rossmann-like Domain"/>
    <property type="match status" value="1"/>
</dbReference>
<feature type="domain" description="4Fe-4S ferredoxin-type" evidence="4">
    <location>
        <begin position="237"/>
        <end position="267"/>
    </location>
</feature>
<dbReference type="InterPro" id="IPR023753">
    <property type="entry name" value="FAD/NAD-binding_dom"/>
</dbReference>
<dbReference type="SUPFAM" id="SSF54862">
    <property type="entry name" value="4Fe-4S ferredoxins"/>
    <property type="match status" value="1"/>
</dbReference>
<dbReference type="Pfam" id="PF07992">
    <property type="entry name" value="Pyr_redox_2"/>
    <property type="match status" value="1"/>
</dbReference>
<dbReference type="Pfam" id="PF12838">
    <property type="entry name" value="Fer4_7"/>
    <property type="match status" value="1"/>
</dbReference>
<dbReference type="PROSITE" id="PS00198">
    <property type="entry name" value="4FE4S_FER_1"/>
    <property type="match status" value="4"/>
</dbReference>
<dbReference type="PANTHER" id="PTHR42783:SF3">
    <property type="entry name" value="GLUTAMATE SYNTHASE [NADPH] SMALL CHAIN-RELATED"/>
    <property type="match status" value="1"/>
</dbReference>
<dbReference type="GO" id="GO:0046872">
    <property type="term" value="F:metal ion binding"/>
    <property type="evidence" value="ECO:0007669"/>
    <property type="project" value="UniProtKB-KW"/>
</dbReference>
<dbReference type="InterPro" id="IPR036188">
    <property type="entry name" value="FAD/NAD-bd_sf"/>
</dbReference>
<dbReference type="Proteomes" id="UP000317778">
    <property type="component" value="Unassembled WGS sequence"/>
</dbReference>
<gene>
    <name evidence="5" type="ORF">CEE36_08295</name>
</gene>
<dbReference type="Gene3D" id="3.50.50.60">
    <property type="entry name" value="FAD/NAD(P)-binding domain"/>
    <property type="match status" value="2"/>
</dbReference>
<dbReference type="PROSITE" id="PS51379">
    <property type="entry name" value="4FE4S_FER_2"/>
    <property type="match status" value="3"/>
</dbReference>
<dbReference type="Pfam" id="PF14691">
    <property type="entry name" value="Fer4_20"/>
    <property type="match status" value="2"/>
</dbReference>
<dbReference type="SUPFAM" id="SSF51971">
    <property type="entry name" value="Nucleotide-binding domain"/>
    <property type="match status" value="1"/>
</dbReference>
<organism evidence="5 6">
    <name type="scientific">candidate division TA06 bacterium B3_TA06</name>
    <dbReference type="NCBI Taxonomy" id="2012487"/>
    <lineage>
        <taxon>Bacteria</taxon>
        <taxon>Bacteria division TA06</taxon>
    </lineage>
</organism>
<evidence type="ECO:0000256" key="1">
    <source>
        <dbReference type="ARBA" id="ARBA00022723"/>
    </source>
</evidence>
<feature type="domain" description="4Fe-4S ferredoxin-type" evidence="4">
    <location>
        <begin position="1080"/>
        <end position="1109"/>
    </location>
</feature>
<evidence type="ECO:0000313" key="6">
    <source>
        <dbReference type="Proteomes" id="UP000317778"/>
    </source>
</evidence>
<reference evidence="5 6" key="1">
    <citation type="submission" date="2017-06" db="EMBL/GenBank/DDBJ databases">
        <title>Novel microbial phyla capable of carbon fixation and sulfur reduction in deep-sea sediments.</title>
        <authorList>
            <person name="Huang J."/>
            <person name="Baker B."/>
            <person name="Wang Y."/>
        </authorList>
    </citation>
    <scope>NUCLEOTIDE SEQUENCE [LARGE SCALE GENOMIC DNA]</scope>
    <source>
        <strain evidence="5">B3_TA06</strain>
    </source>
</reference>